<evidence type="ECO:0000313" key="2">
    <source>
        <dbReference type="Proteomes" id="UP000799440"/>
    </source>
</evidence>
<reference evidence="1" key="1">
    <citation type="journal article" date="2020" name="Stud. Mycol.">
        <title>101 Dothideomycetes genomes: a test case for predicting lifestyles and emergence of pathogens.</title>
        <authorList>
            <person name="Haridas S."/>
            <person name="Albert R."/>
            <person name="Binder M."/>
            <person name="Bloem J."/>
            <person name="Labutti K."/>
            <person name="Salamov A."/>
            <person name="Andreopoulos B."/>
            <person name="Baker S."/>
            <person name="Barry K."/>
            <person name="Bills G."/>
            <person name="Bluhm B."/>
            <person name="Cannon C."/>
            <person name="Castanera R."/>
            <person name="Culley D."/>
            <person name="Daum C."/>
            <person name="Ezra D."/>
            <person name="Gonzalez J."/>
            <person name="Henrissat B."/>
            <person name="Kuo A."/>
            <person name="Liang C."/>
            <person name="Lipzen A."/>
            <person name="Lutzoni F."/>
            <person name="Magnuson J."/>
            <person name="Mondo S."/>
            <person name="Nolan M."/>
            <person name="Ohm R."/>
            <person name="Pangilinan J."/>
            <person name="Park H.-J."/>
            <person name="Ramirez L."/>
            <person name="Alfaro M."/>
            <person name="Sun H."/>
            <person name="Tritt A."/>
            <person name="Yoshinaga Y."/>
            <person name="Zwiers L.-H."/>
            <person name="Turgeon B."/>
            <person name="Goodwin S."/>
            <person name="Spatafora J."/>
            <person name="Crous P."/>
            <person name="Grigoriev I."/>
        </authorList>
    </citation>
    <scope>NUCLEOTIDE SEQUENCE</scope>
    <source>
        <strain evidence="1">CBS 119925</strain>
    </source>
</reference>
<keyword evidence="2" id="KW-1185">Reference proteome</keyword>
<accession>A0A6A6V3C4</accession>
<proteinExistence type="predicted"/>
<dbReference type="Proteomes" id="UP000799440">
    <property type="component" value="Unassembled WGS sequence"/>
</dbReference>
<name>A0A6A6V3C4_9PLEO</name>
<dbReference type="AlphaFoldDB" id="A0A6A6V3C4"/>
<organism evidence="1 2">
    <name type="scientific">Sporormia fimetaria CBS 119925</name>
    <dbReference type="NCBI Taxonomy" id="1340428"/>
    <lineage>
        <taxon>Eukaryota</taxon>
        <taxon>Fungi</taxon>
        <taxon>Dikarya</taxon>
        <taxon>Ascomycota</taxon>
        <taxon>Pezizomycotina</taxon>
        <taxon>Dothideomycetes</taxon>
        <taxon>Pleosporomycetidae</taxon>
        <taxon>Pleosporales</taxon>
        <taxon>Sporormiaceae</taxon>
        <taxon>Sporormia</taxon>
    </lineage>
</organism>
<gene>
    <name evidence="1" type="ORF">M011DRAFT_488958</name>
</gene>
<dbReference type="EMBL" id="MU006589">
    <property type="protein sequence ID" value="KAF2744349.1"/>
    <property type="molecule type" value="Genomic_DNA"/>
</dbReference>
<sequence>MKRTRDLCPEERTPLDELSDRFWAGVGHVEKQRFAPSRPQYWYECEPAEFLRWRPIVNVPCEKLKEEDRCVYVDEAFSQGVRPIDLEVDPVKWRLSEEDLTGLGYDEEAKRKFLYWTCSLSYKLRPWTRKGMDFWDLQPLAQDILLSTVNHALNQHGLPPVNGRVMTLRLAQLKLIWHWQMQDMMRIFEPRHLTGQNSNTPTDSCQ</sequence>
<protein>
    <submittedName>
        <fullName evidence="1">Uncharacterized protein</fullName>
    </submittedName>
</protein>
<evidence type="ECO:0000313" key="1">
    <source>
        <dbReference type="EMBL" id="KAF2744349.1"/>
    </source>
</evidence>